<proteinExistence type="predicted"/>
<comment type="caution">
    <text evidence="1">The sequence shown here is derived from an EMBL/GenBank/DDBJ whole genome shotgun (WGS) entry which is preliminary data.</text>
</comment>
<dbReference type="Proteomes" id="UP001392318">
    <property type="component" value="Unassembled WGS sequence"/>
</dbReference>
<evidence type="ECO:0000313" key="2">
    <source>
        <dbReference type="Proteomes" id="UP001392318"/>
    </source>
</evidence>
<evidence type="ECO:0000313" key="1">
    <source>
        <dbReference type="EMBL" id="MEM5404564.1"/>
    </source>
</evidence>
<gene>
    <name evidence="1" type="ORF">VSR83_31820</name>
</gene>
<keyword evidence="2" id="KW-1185">Reference proteome</keyword>
<reference evidence="1" key="1">
    <citation type="submission" date="2024-01" db="EMBL/GenBank/DDBJ databases">
        <title>The diversity of rhizobia nodulating Mimosa spp. in eleven states of Brazil covering several biomes is determined by host plant, location, and edaphic factors.</title>
        <authorList>
            <person name="Rouws L."/>
            <person name="Barauna A."/>
            <person name="Beukes C."/>
            <person name="De Faria S.M."/>
            <person name="Gross E."/>
            <person name="Dos Reis Junior F.B."/>
            <person name="Simon M."/>
            <person name="Maluk M."/>
            <person name="Odee D.W."/>
            <person name="Kenicer G."/>
            <person name="Young J.P.W."/>
            <person name="Reis V.M."/>
            <person name="Zilli J."/>
            <person name="James E.K."/>
        </authorList>
    </citation>
    <scope>NUCLEOTIDE SEQUENCE</scope>
    <source>
        <strain evidence="1">JPY452</strain>
    </source>
</reference>
<accession>A0ACC6RT02</accession>
<dbReference type="EC" id="2.7.1.31" evidence="1"/>
<keyword evidence="1" id="KW-0808">Transferase</keyword>
<protein>
    <submittedName>
        <fullName evidence="1">Glycerate kinase</fullName>
        <ecNumber evidence="1">2.7.1.31</ecNumber>
    </submittedName>
</protein>
<dbReference type="EMBL" id="JAYMRU010000031">
    <property type="protein sequence ID" value="MEM5404564.1"/>
    <property type="molecule type" value="Genomic_DNA"/>
</dbReference>
<organism evidence="1 2">
    <name type="scientific">Paraburkholderia unamae</name>
    <dbReference type="NCBI Taxonomy" id="219649"/>
    <lineage>
        <taxon>Bacteria</taxon>
        <taxon>Pseudomonadati</taxon>
        <taxon>Pseudomonadota</taxon>
        <taxon>Betaproteobacteria</taxon>
        <taxon>Burkholderiales</taxon>
        <taxon>Burkholderiaceae</taxon>
        <taxon>Paraburkholderia</taxon>
    </lineage>
</organism>
<name>A0ACC6RT02_9BURK</name>
<sequence length="385" mass="39073">MPNSSTDAPVIVIAPDSFKGSLSADGVAAAIAEGIRRVRADADIRIRPMADGGEGTLDAMLSMGGERRVLTVEGAAGPKRDAAVGLLHDGSAIVETAEIVGITDPVGMGVPVDARSTRGMGEAIRALLDEGVRRFYVALGGSSTNDAGAGLLAGLGLQLFDAAGKPLEPTPQALAQVARVDVAGLDARLGEASFVGMSDVDNPLTGEHGATAVFGPQKGVTPEQVAPIDAALGRFADLLEAALGRRVRDEAGSGAAGGLGFALRMLGASFEPGAEVVARTIGLDEALDRADWLITGEGRSDVQTLHGKAPFIACRHAAALGVPATLLSGAVDAAALPRLAAHFSGCFSPAPGPITLETAIRDAARLLANEAEQLARLKYAARTSN</sequence>
<keyword evidence="1" id="KW-0418">Kinase</keyword>